<protein>
    <submittedName>
        <fullName evidence="3">Uncharacterized protein</fullName>
    </submittedName>
</protein>
<dbReference type="RefSeq" id="WP_111954824.1">
    <property type="nucleotide sequence ID" value="NZ_CP036313.1"/>
</dbReference>
<dbReference type="OrthoDB" id="136948at2"/>
<accession>A0A328FI42</accession>
<keyword evidence="5" id="KW-1185">Reference proteome</keyword>
<evidence type="ECO:0000256" key="1">
    <source>
        <dbReference type="SAM" id="Phobius"/>
    </source>
</evidence>
<dbReference type="EMBL" id="QLNI01000010">
    <property type="protein sequence ID" value="RAM02823.1"/>
    <property type="molecule type" value="Genomic_DNA"/>
</dbReference>
<evidence type="ECO:0000313" key="2">
    <source>
        <dbReference type="EMBL" id="QBH14247.1"/>
    </source>
</evidence>
<reference evidence="2 5" key="2">
    <citation type="submission" date="2019-02" db="EMBL/GenBank/DDBJ databases">
        <title>Complete genome sequence of Desulfobacter hydrogenophilus AcRS1.</title>
        <authorList>
            <person name="Marietou A."/>
            <person name="Lund M.B."/>
            <person name="Marshall I.P.G."/>
            <person name="Schreiber L."/>
            <person name="Jorgensen B."/>
        </authorList>
    </citation>
    <scope>NUCLEOTIDE SEQUENCE [LARGE SCALE GENOMIC DNA]</scope>
    <source>
        <strain evidence="2 5">AcRS1</strain>
    </source>
</reference>
<sequence>MVTQMKQHNILWMAPSAIWGEQSAWMRVPGSGQNGMVRPVILRFANDLFMDEMIAMLTHAPWRLAEWVARPETWRNPMPTPKPVEITRPGVFLPKGYNTTKQLVQNYSREKRTDQIKQRIKTPAALPDMASTDEVKLFQPAHKRYYVVTGSLVSGQKGLADYPVDPSARERATFVVRALKTNQKKVTEEFGFVATSTGMAWQKLGVHGDDNIAVMRILPNEEQHPLFPVTYPDRCDRFRQVFGGLIPVTQRDGWMDAPAYTGSDQDTLIASPVPSDDGGTDLYRHILYADVIAPWKAMIEQAETDKRVNSEQGLPSANFGLNIPEPDLDLIRNIRKARDEIQTGSWYVLLDFARFLSDHLPGVWAKIAEKEKDTNLLTALPLLSAGEEELVKTLTDTRLDIRLFLDLAVENLAVSGYQTQSQNGSLFTVWDKLLDFWKFEIYLKLSWVLYGAQSQAEKVKTRVISVPGFTPGFRTALLSILSSLISGSKQSFPDFSNALERGFPAIKEAAVSGIVPGFHTDLGKLVHCLKKIKLPATQHQVVQTLNMDGLDSAGLEKSLWSLLVFYWTFEAHVEETIATIDPENVAADLDSGQFIDVEAFSDTWLQTVFGQAKTGNWYPFIQFASDLETHCPQLHAEAVRQVFGKPPGTDATIQKWVTFLKTKVISGEEQEVLFFPNTGHRNIRIIPALSQALVEILAWNENLEAVDTPYDRSIQVGGDESKMNEEWPDFLFPLADPHPELTLSQSHPVPNLSPELPEPPGDAEDLHLQLDALATDIHQLVRAQKPLNGGSNSDVLNHDPLLDTKDVRFVVRLVFERPHCGDLFQPRISPATCKLEMAPFFDVDAPARPVRIRMPFDISPAGLRKYKKSAMVLFSDMMCGKVKKAQKTTLADLVLSVLPWPFHKDLPDVGKAGPCRDKSGASLGMICSLSIPIVTLCALILLTIIVKLLNIFFKWMPWFFMCFPLPNIDRFKAKD</sequence>
<feature type="transmembrane region" description="Helical" evidence="1">
    <location>
        <begin position="923"/>
        <end position="946"/>
    </location>
</feature>
<proteinExistence type="predicted"/>
<dbReference type="EMBL" id="CP036313">
    <property type="protein sequence ID" value="QBH14247.1"/>
    <property type="molecule type" value="Genomic_DNA"/>
</dbReference>
<evidence type="ECO:0000313" key="5">
    <source>
        <dbReference type="Proteomes" id="UP000293902"/>
    </source>
</evidence>
<evidence type="ECO:0000313" key="4">
    <source>
        <dbReference type="Proteomes" id="UP000248798"/>
    </source>
</evidence>
<evidence type="ECO:0000313" key="3">
    <source>
        <dbReference type="EMBL" id="RAM02823.1"/>
    </source>
</evidence>
<keyword evidence="1" id="KW-0812">Transmembrane</keyword>
<dbReference type="Proteomes" id="UP000248798">
    <property type="component" value="Unassembled WGS sequence"/>
</dbReference>
<reference evidence="3 4" key="1">
    <citation type="submission" date="2018-06" db="EMBL/GenBank/DDBJ databases">
        <title>Complete Genome Sequence of Desulfobacter hydrogenophilus (DSM3380).</title>
        <authorList>
            <person name="Marietou A."/>
            <person name="Schreiber L."/>
            <person name="Marshall I."/>
            <person name="Jorgensen B."/>
        </authorList>
    </citation>
    <scope>NUCLEOTIDE SEQUENCE [LARGE SCALE GENOMIC DNA]</scope>
    <source>
        <strain evidence="3 4">DSM 3380</strain>
    </source>
</reference>
<organism evidence="3 4">
    <name type="scientific">Desulfobacter hydrogenophilus</name>
    <dbReference type="NCBI Taxonomy" id="2291"/>
    <lineage>
        <taxon>Bacteria</taxon>
        <taxon>Pseudomonadati</taxon>
        <taxon>Thermodesulfobacteriota</taxon>
        <taxon>Desulfobacteria</taxon>
        <taxon>Desulfobacterales</taxon>
        <taxon>Desulfobacteraceae</taxon>
        <taxon>Desulfobacter</taxon>
    </lineage>
</organism>
<name>A0A328FI42_9BACT</name>
<dbReference type="Proteomes" id="UP000293902">
    <property type="component" value="Chromosome"/>
</dbReference>
<keyword evidence="1" id="KW-0472">Membrane</keyword>
<gene>
    <name evidence="3" type="ORF">DO021_06270</name>
    <name evidence="2" type="ORF">EYB58_15790</name>
</gene>
<dbReference type="AlphaFoldDB" id="A0A328FI42"/>
<keyword evidence="1" id="KW-1133">Transmembrane helix</keyword>